<dbReference type="InterPro" id="IPR009542">
    <property type="entry name" value="Spc1/SPCS1"/>
</dbReference>
<dbReference type="PANTHER" id="PTHR13202">
    <property type="entry name" value="MICROSOMAL SIGNAL PEPTIDASE 12 KDA SUBUNIT"/>
    <property type="match status" value="1"/>
</dbReference>
<evidence type="ECO:0000256" key="1">
    <source>
        <dbReference type="ARBA" id="ARBA00004477"/>
    </source>
</evidence>
<keyword evidence="6 9" id="KW-1133">Transmembrane helix</keyword>
<protein>
    <recommendedName>
        <fullName evidence="3">Signal peptidase complex subunit 1</fullName>
    </recommendedName>
</protein>
<dbReference type="PANTHER" id="PTHR13202:SF0">
    <property type="entry name" value="SIGNAL PEPTIDASE COMPLEX SUBUNIT 1"/>
    <property type="match status" value="1"/>
</dbReference>
<sequence>MDWQGQKLAEQLMQLLLVFFAVAAFITGYVLGSFQTMMLIYAAGVALTSVTTIPNWPFFNRHPLHWLDPKEKAEYLGIWGWPSIDNNDSFASGAVIDVEDDQKDSKVVSGGQQNESLADTFLQQHIPLHFVEVTVGGVTLVTLCRMRPWMMFSSGALPLPQSLWRNSMANSPGCRPQNICC</sequence>
<gene>
    <name evidence="10" type="ORF">SHERM_01057</name>
</gene>
<comment type="function">
    <text evidence="8">Component of the signal peptidase complex (SPC) which catalyzes the cleavage of N-terminal signal sequences from nascent proteins as they are translocated into the lumen of the endoplasmic reticulum. Dispensable for SPC enzymatic activity.</text>
</comment>
<reference evidence="10" key="1">
    <citation type="submission" date="2019-12" db="EMBL/GenBank/DDBJ databases">
        <authorList>
            <person name="Scholes J."/>
        </authorList>
    </citation>
    <scope>NUCLEOTIDE SEQUENCE</scope>
</reference>
<dbReference type="GO" id="GO:0006465">
    <property type="term" value="P:signal peptide processing"/>
    <property type="evidence" value="ECO:0007669"/>
    <property type="project" value="InterPro"/>
</dbReference>
<dbReference type="OrthoDB" id="263893at2759"/>
<dbReference type="EMBL" id="CACSLK010013736">
    <property type="protein sequence ID" value="CAA0815868.1"/>
    <property type="molecule type" value="Genomic_DNA"/>
</dbReference>
<evidence type="ECO:0000313" key="10">
    <source>
        <dbReference type="EMBL" id="CAA0815868.1"/>
    </source>
</evidence>
<keyword evidence="5" id="KW-0256">Endoplasmic reticulum</keyword>
<evidence type="ECO:0000256" key="8">
    <source>
        <dbReference type="ARBA" id="ARBA00045204"/>
    </source>
</evidence>
<accession>A0A9N7MY77</accession>
<feature type="transmembrane region" description="Helical" evidence="9">
    <location>
        <begin position="12"/>
        <end position="31"/>
    </location>
</feature>
<evidence type="ECO:0000256" key="4">
    <source>
        <dbReference type="ARBA" id="ARBA00022692"/>
    </source>
</evidence>
<proteinExistence type="inferred from homology"/>
<dbReference type="Pfam" id="PF06645">
    <property type="entry name" value="SPC12"/>
    <property type="match status" value="1"/>
</dbReference>
<dbReference type="GO" id="GO:0005787">
    <property type="term" value="C:signal peptidase complex"/>
    <property type="evidence" value="ECO:0007669"/>
    <property type="project" value="InterPro"/>
</dbReference>
<keyword evidence="11" id="KW-1185">Reference proteome</keyword>
<comment type="subcellular location">
    <subcellularLocation>
        <location evidence="1">Endoplasmic reticulum membrane</location>
        <topology evidence="1">Multi-pass membrane protein</topology>
    </subcellularLocation>
</comment>
<comment type="similarity">
    <text evidence="2">Belongs to the SPCS1 family.</text>
</comment>
<comment type="caution">
    <text evidence="10">The sequence shown here is derived from an EMBL/GenBank/DDBJ whole genome shotgun (WGS) entry which is preliminary data.</text>
</comment>
<evidence type="ECO:0000256" key="9">
    <source>
        <dbReference type="SAM" id="Phobius"/>
    </source>
</evidence>
<dbReference type="GO" id="GO:0045047">
    <property type="term" value="P:protein targeting to ER"/>
    <property type="evidence" value="ECO:0007669"/>
    <property type="project" value="TreeGrafter"/>
</dbReference>
<evidence type="ECO:0000256" key="3">
    <source>
        <dbReference type="ARBA" id="ARBA00017059"/>
    </source>
</evidence>
<evidence type="ECO:0000256" key="2">
    <source>
        <dbReference type="ARBA" id="ARBA00005245"/>
    </source>
</evidence>
<dbReference type="Proteomes" id="UP001153555">
    <property type="component" value="Unassembled WGS sequence"/>
</dbReference>
<feature type="transmembrane region" description="Helical" evidence="9">
    <location>
        <begin position="38"/>
        <end position="59"/>
    </location>
</feature>
<evidence type="ECO:0000313" key="11">
    <source>
        <dbReference type="Proteomes" id="UP001153555"/>
    </source>
</evidence>
<name>A0A9N7MY77_STRHE</name>
<keyword evidence="7 9" id="KW-0472">Membrane</keyword>
<organism evidence="10 11">
    <name type="scientific">Striga hermonthica</name>
    <name type="common">Purple witchweed</name>
    <name type="synonym">Buchnera hermonthica</name>
    <dbReference type="NCBI Taxonomy" id="68872"/>
    <lineage>
        <taxon>Eukaryota</taxon>
        <taxon>Viridiplantae</taxon>
        <taxon>Streptophyta</taxon>
        <taxon>Embryophyta</taxon>
        <taxon>Tracheophyta</taxon>
        <taxon>Spermatophyta</taxon>
        <taxon>Magnoliopsida</taxon>
        <taxon>eudicotyledons</taxon>
        <taxon>Gunneridae</taxon>
        <taxon>Pentapetalae</taxon>
        <taxon>asterids</taxon>
        <taxon>lamiids</taxon>
        <taxon>Lamiales</taxon>
        <taxon>Orobanchaceae</taxon>
        <taxon>Buchnereae</taxon>
        <taxon>Striga</taxon>
    </lineage>
</organism>
<evidence type="ECO:0000256" key="5">
    <source>
        <dbReference type="ARBA" id="ARBA00022824"/>
    </source>
</evidence>
<evidence type="ECO:0000256" key="6">
    <source>
        <dbReference type="ARBA" id="ARBA00022989"/>
    </source>
</evidence>
<evidence type="ECO:0000256" key="7">
    <source>
        <dbReference type="ARBA" id="ARBA00023136"/>
    </source>
</evidence>
<dbReference type="AlphaFoldDB" id="A0A9N7MY77"/>
<keyword evidence="4 9" id="KW-0812">Transmembrane</keyword>